<dbReference type="Pfam" id="PF00932">
    <property type="entry name" value="LTD"/>
    <property type="match status" value="2"/>
</dbReference>
<dbReference type="PROSITE" id="PS51841">
    <property type="entry name" value="LTD"/>
    <property type="match status" value="2"/>
</dbReference>
<dbReference type="InterPro" id="IPR036415">
    <property type="entry name" value="Lamin_tail_dom_sf"/>
</dbReference>
<feature type="domain" description="LTD" evidence="2">
    <location>
        <begin position="465"/>
        <end position="574"/>
    </location>
</feature>
<evidence type="ECO:0000256" key="1">
    <source>
        <dbReference type="SAM" id="MobiDB-lite"/>
    </source>
</evidence>
<evidence type="ECO:0000313" key="3">
    <source>
        <dbReference type="EMBL" id="SVA17981.1"/>
    </source>
</evidence>
<dbReference type="Gene3D" id="2.60.40.1260">
    <property type="entry name" value="Lamin Tail domain"/>
    <property type="match status" value="1"/>
</dbReference>
<name>A0A381TR67_9ZZZZ</name>
<sequence length="574" mass="61556">MRHTVKVLSYLLISSIFTSIVFAGDSVKKKLLSEKEQMELEESAIAPEIEPVNSISVRAVSKSYNGFQGTIVTPKIKQYPDGPEGVVLELLDNWDEIPPEDVAKAQEKLTMLLNSMPYEELKNVFYYNSNPQVESALYQSWLTTQRSGQNGRSVSRTAGTEAEPNGGMSSANAVSTDTTSGYLTAYDEDWYSVAVGTAGDWVFETHSTSSGNGNVGDTKLYLYAANSATSHIEYNDDGGTGSYSKIAHRFEDSTPPTSDLFFSEYAEGTSNNKYLEIYNGTGATISLDDYAYPSVTNAPTTAGQYEYWNTFDAGATVASGDVYVISHGSASAGILAEADEHHTYLSNGDDGYALVKGTEESFVVLDVIGQNITESNYADPGSGWAVAGVSNATKDHTLIRKGSVLSGNTNWTASAGTNTADSEWEVTDKPTATYTSSTLGSHTITATNLYYIKVTGSSGTYAGTYLLTVGETAFNTNNGTLVINEINYNPATTTDSTEFIELYNAGTAAVNLSGWNVLGIMPSDYLLPSGASIAAGGYYVIARDSASYVNLYGSGADVYWGYLSSVYSGWPDYT</sequence>
<dbReference type="InterPro" id="IPR001322">
    <property type="entry name" value="Lamin_tail_dom"/>
</dbReference>
<evidence type="ECO:0000259" key="2">
    <source>
        <dbReference type="PROSITE" id="PS51841"/>
    </source>
</evidence>
<organism evidence="3">
    <name type="scientific">marine metagenome</name>
    <dbReference type="NCBI Taxonomy" id="408172"/>
    <lineage>
        <taxon>unclassified sequences</taxon>
        <taxon>metagenomes</taxon>
        <taxon>ecological metagenomes</taxon>
    </lineage>
</organism>
<feature type="region of interest" description="Disordered" evidence="1">
    <location>
        <begin position="148"/>
        <end position="174"/>
    </location>
</feature>
<feature type="non-terminal residue" evidence="3">
    <location>
        <position position="574"/>
    </location>
</feature>
<feature type="compositionally biased region" description="Polar residues" evidence="1">
    <location>
        <begin position="148"/>
        <end position="158"/>
    </location>
</feature>
<gene>
    <name evidence="3" type="ORF">METZ01_LOCUS70835</name>
</gene>
<protein>
    <recommendedName>
        <fullName evidence="2">LTD domain-containing protein</fullName>
    </recommendedName>
</protein>
<dbReference type="SUPFAM" id="SSF74853">
    <property type="entry name" value="Lamin A/C globular tail domain"/>
    <property type="match status" value="1"/>
</dbReference>
<reference evidence="3" key="1">
    <citation type="submission" date="2018-05" db="EMBL/GenBank/DDBJ databases">
        <authorList>
            <person name="Lanie J.A."/>
            <person name="Ng W.-L."/>
            <person name="Kazmierczak K.M."/>
            <person name="Andrzejewski T.M."/>
            <person name="Davidsen T.M."/>
            <person name="Wayne K.J."/>
            <person name="Tettelin H."/>
            <person name="Glass J.I."/>
            <person name="Rusch D."/>
            <person name="Podicherti R."/>
            <person name="Tsui H.-C.T."/>
            <person name="Winkler M.E."/>
        </authorList>
    </citation>
    <scope>NUCLEOTIDE SEQUENCE</scope>
</reference>
<feature type="domain" description="LTD" evidence="2">
    <location>
        <begin position="248"/>
        <end position="372"/>
    </location>
</feature>
<accession>A0A381TR67</accession>
<dbReference type="AlphaFoldDB" id="A0A381TR67"/>
<dbReference type="EMBL" id="UINC01004945">
    <property type="protein sequence ID" value="SVA17981.1"/>
    <property type="molecule type" value="Genomic_DNA"/>
</dbReference>
<proteinExistence type="predicted"/>